<keyword evidence="1" id="KW-0732">Signal</keyword>
<gene>
    <name evidence="2" type="ORF">ARHIZOSPH14_01990</name>
</gene>
<reference evidence="2" key="1">
    <citation type="submission" date="2022-12" db="EMBL/GenBank/DDBJ databases">
        <title>Reference genome sequencing for broad-spectrum identification of bacterial and archaeal isolates by mass spectrometry.</title>
        <authorList>
            <person name="Sekiguchi Y."/>
            <person name="Tourlousse D.M."/>
        </authorList>
    </citation>
    <scope>NUCLEOTIDE SEQUENCE</scope>
    <source>
        <strain evidence="2">14</strain>
    </source>
</reference>
<dbReference type="AlphaFoldDB" id="A0A9W6CVE6"/>
<evidence type="ECO:0008006" key="4">
    <source>
        <dbReference type="Google" id="ProtNLM"/>
    </source>
</evidence>
<evidence type="ECO:0000313" key="2">
    <source>
        <dbReference type="EMBL" id="GLI25957.1"/>
    </source>
</evidence>
<proteinExistence type="predicted"/>
<evidence type="ECO:0000256" key="1">
    <source>
        <dbReference type="SAM" id="SignalP"/>
    </source>
</evidence>
<organism evidence="2 3">
    <name type="scientific">Agromyces rhizosphaerae</name>
    <dbReference type="NCBI Taxonomy" id="88374"/>
    <lineage>
        <taxon>Bacteria</taxon>
        <taxon>Bacillati</taxon>
        <taxon>Actinomycetota</taxon>
        <taxon>Actinomycetes</taxon>
        <taxon>Micrococcales</taxon>
        <taxon>Microbacteriaceae</taxon>
        <taxon>Agromyces</taxon>
    </lineage>
</organism>
<feature type="signal peptide" evidence="1">
    <location>
        <begin position="1"/>
        <end position="20"/>
    </location>
</feature>
<feature type="chain" id="PRO_5040859895" description="Hemagglutinin" evidence="1">
    <location>
        <begin position="21"/>
        <end position="302"/>
    </location>
</feature>
<dbReference type="PROSITE" id="PS51257">
    <property type="entry name" value="PROKAR_LIPOPROTEIN"/>
    <property type="match status" value="1"/>
</dbReference>
<dbReference type="RefSeq" id="WP_281881959.1">
    <property type="nucleotide sequence ID" value="NZ_BSDP01000001.1"/>
</dbReference>
<name>A0A9W6CVE6_9MICO</name>
<comment type="caution">
    <text evidence="2">The sequence shown here is derived from an EMBL/GenBank/DDBJ whole genome shotgun (WGS) entry which is preliminary data.</text>
</comment>
<dbReference type="EMBL" id="BSDP01000001">
    <property type="protein sequence ID" value="GLI25957.1"/>
    <property type="molecule type" value="Genomic_DNA"/>
</dbReference>
<sequence>MPMRSLVVACIAVAVLVTTAGCTAEAPEPPPVPRYASLLPDPDPDDFDPGLIVSDDSFYNADAMTATQVQDFLESHRCLPRDGVPCLAEYREDTPDKAAVEAGHCTAYDGTRRELASTIIAKVARACGVSPRALLVLLQKEQSLVTHPSAYGYERATGYACPDGADCDTRYFGFFNQVYAAAWQFRQYTQYTSRTYEVGGNRVRYNPDPDCGASFIVIRNQATAGLYNYTPYQPNEATLDDPGSGDGCSAWGNFNFWRIWHRWFGDPLLERFDAFFPPCANLADGQPCPFEPAWPLGTLGRG</sequence>
<keyword evidence="3" id="KW-1185">Reference proteome</keyword>
<evidence type="ECO:0000313" key="3">
    <source>
        <dbReference type="Proteomes" id="UP001144396"/>
    </source>
</evidence>
<accession>A0A9W6CVE6</accession>
<protein>
    <recommendedName>
        <fullName evidence="4">Hemagglutinin</fullName>
    </recommendedName>
</protein>
<dbReference type="Proteomes" id="UP001144396">
    <property type="component" value="Unassembled WGS sequence"/>
</dbReference>